<name>A0AC60PX79_IXOPE</name>
<dbReference type="EMBL" id="JABSTQ010009796">
    <property type="protein sequence ID" value="KAG0425820.1"/>
    <property type="molecule type" value="Genomic_DNA"/>
</dbReference>
<reference evidence="1 2" key="1">
    <citation type="journal article" date="2020" name="Cell">
        <title>Large-Scale Comparative Analyses of Tick Genomes Elucidate Their Genetic Diversity and Vector Capacities.</title>
        <authorList>
            <consortium name="Tick Genome and Microbiome Consortium (TIGMIC)"/>
            <person name="Jia N."/>
            <person name="Wang J."/>
            <person name="Shi W."/>
            <person name="Du L."/>
            <person name="Sun Y."/>
            <person name="Zhan W."/>
            <person name="Jiang J.F."/>
            <person name="Wang Q."/>
            <person name="Zhang B."/>
            <person name="Ji P."/>
            <person name="Bell-Sakyi L."/>
            <person name="Cui X.M."/>
            <person name="Yuan T.T."/>
            <person name="Jiang B.G."/>
            <person name="Yang W.F."/>
            <person name="Lam T.T."/>
            <person name="Chang Q.C."/>
            <person name="Ding S.J."/>
            <person name="Wang X.J."/>
            <person name="Zhu J.G."/>
            <person name="Ruan X.D."/>
            <person name="Zhao L."/>
            <person name="Wei J.T."/>
            <person name="Ye R.Z."/>
            <person name="Que T.C."/>
            <person name="Du C.H."/>
            <person name="Zhou Y.H."/>
            <person name="Cheng J.X."/>
            <person name="Dai P.F."/>
            <person name="Guo W.B."/>
            <person name="Han X.H."/>
            <person name="Huang E.J."/>
            <person name="Li L.F."/>
            <person name="Wei W."/>
            <person name="Gao Y.C."/>
            <person name="Liu J.Z."/>
            <person name="Shao H.Z."/>
            <person name="Wang X."/>
            <person name="Wang C.C."/>
            <person name="Yang T.C."/>
            <person name="Huo Q.B."/>
            <person name="Li W."/>
            <person name="Chen H.Y."/>
            <person name="Chen S.E."/>
            <person name="Zhou L.G."/>
            <person name="Ni X.B."/>
            <person name="Tian J.H."/>
            <person name="Sheng Y."/>
            <person name="Liu T."/>
            <person name="Pan Y.S."/>
            <person name="Xia L.Y."/>
            <person name="Li J."/>
            <person name="Zhao F."/>
            <person name="Cao W.C."/>
        </authorList>
    </citation>
    <scope>NUCLEOTIDE SEQUENCE [LARGE SCALE GENOMIC DNA]</scope>
    <source>
        <strain evidence="1">Iper-2018</strain>
    </source>
</reference>
<evidence type="ECO:0000313" key="2">
    <source>
        <dbReference type="Proteomes" id="UP000805193"/>
    </source>
</evidence>
<proteinExistence type="predicted"/>
<sequence>MHAGMIFIKIEAGKRWGLYTHLLSSTYLFLLHQLHSAGNRFCEQKQGMGRAKKGDQAVDMRGRPTIRKRHYVSRTSLRHRRLRERARFQRSARDVLLGRAAAAVDDVLRLAMGSRRDPDQSREHAAAAKFHAEKERSPWRNRFPRPRGRQNVRRHRRRNVGQLSSAPAAKMMSARRGTLPSTALFPGDDQEESRPPHQLRDLAWTQGNRHPPDYQKQRGAGG</sequence>
<evidence type="ECO:0000313" key="1">
    <source>
        <dbReference type="EMBL" id="KAG0425820.1"/>
    </source>
</evidence>
<protein>
    <submittedName>
        <fullName evidence="1">Uncharacterized protein</fullName>
    </submittedName>
</protein>
<dbReference type="Proteomes" id="UP000805193">
    <property type="component" value="Unassembled WGS sequence"/>
</dbReference>
<comment type="caution">
    <text evidence="1">The sequence shown here is derived from an EMBL/GenBank/DDBJ whole genome shotgun (WGS) entry which is preliminary data.</text>
</comment>
<keyword evidence="2" id="KW-1185">Reference proteome</keyword>
<gene>
    <name evidence="1" type="ORF">HPB47_027038</name>
</gene>
<accession>A0AC60PX79</accession>
<organism evidence="1 2">
    <name type="scientific">Ixodes persulcatus</name>
    <name type="common">Taiga tick</name>
    <dbReference type="NCBI Taxonomy" id="34615"/>
    <lineage>
        <taxon>Eukaryota</taxon>
        <taxon>Metazoa</taxon>
        <taxon>Ecdysozoa</taxon>
        <taxon>Arthropoda</taxon>
        <taxon>Chelicerata</taxon>
        <taxon>Arachnida</taxon>
        <taxon>Acari</taxon>
        <taxon>Parasitiformes</taxon>
        <taxon>Ixodida</taxon>
        <taxon>Ixodoidea</taxon>
        <taxon>Ixodidae</taxon>
        <taxon>Ixodinae</taxon>
        <taxon>Ixodes</taxon>
    </lineage>
</organism>